<keyword evidence="1" id="KW-0143">Chaperone</keyword>
<dbReference type="SUPFAM" id="SSF46565">
    <property type="entry name" value="Chaperone J-domain"/>
    <property type="match status" value="1"/>
</dbReference>
<comment type="caution">
    <text evidence="8">The sequence shown here is derived from an EMBL/GenBank/DDBJ whole genome shotgun (WGS) entry which is preliminary data.</text>
</comment>
<comment type="function">
    <text evidence="4">Co-chaperone for Hsp70 protein HSPA5/BiP that acts as a key repressor of the ERN1/IRE1-mediated unfolded protein response (UPR). J domain-containing co-chaperones stimulate the ATPase activity of Hsp70 proteins and are required for efficient substrate recognition by Hsp70 proteins. In the unstressed endoplasmic reticulum, interacts with the luminal region of ERN1/IRE1 and selectively recruits HSPA5/BiP: HSPA5/BiP disrupts the dimerization of the active ERN1/IRE1 luminal region, thereby inactivating ERN1/IRE1. Also involved in endoplasmic reticulum-associated degradation (ERAD) of misfolded proteins. Required for survival of B-cell progenitors and normal antibody production.</text>
</comment>
<reference evidence="8" key="1">
    <citation type="journal article" date="2023" name="Science">
        <title>Genome structures resolve the early diversification of teleost fishes.</title>
        <authorList>
            <person name="Parey E."/>
            <person name="Louis A."/>
            <person name="Montfort J."/>
            <person name="Bouchez O."/>
            <person name="Roques C."/>
            <person name="Iampietro C."/>
            <person name="Lluch J."/>
            <person name="Castinel A."/>
            <person name="Donnadieu C."/>
            <person name="Desvignes T."/>
            <person name="Floi Bucao C."/>
            <person name="Jouanno E."/>
            <person name="Wen M."/>
            <person name="Mejri S."/>
            <person name="Dirks R."/>
            <person name="Jansen H."/>
            <person name="Henkel C."/>
            <person name="Chen W.J."/>
            <person name="Zahm M."/>
            <person name="Cabau C."/>
            <person name="Klopp C."/>
            <person name="Thompson A.W."/>
            <person name="Robinson-Rechavi M."/>
            <person name="Braasch I."/>
            <person name="Lecointre G."/>
            <person name="Bobe J."/>
            <person name="Postlethwait J.H."/>
            <person name="Berthelot C."/>
            <person name="Roest Crollius H."/>
            <person name="Guiguen Y."/>
        </authorList>
    </citation>
    <scope>NUCLEOTIDE SEQUENCE</scope>
    <source>
        <strain evidence="8">NC1722</strain>
    </source>
</reference>
<dbReference type="Gene3D" id="1.10.287.110">
    <property type="entry name" value="DnaJ domain"/>
    <property type="match status" value="1"/>
</dbReference>
<dbReference type="Pfam" id="PF00226">
    <property type="entry name" value="DnaJ"/>
    <property type="match status" value="1"/>
</dbReference>
<dbReference type="InterPro" id="IPR001623">
    <property type="entry name" value="DnaJ_domain"/>
</dbReference>
<evidence type="ECO:0000256" key="3">
    <source>
        <dbReference type="ARBA" id="ARBA00041533"/>
    </source>
</evidence>
<dbReference type="EMBL" id="JAINUG010001298">
    <property type="protein sequence ID" value="KAJ8357943.1"/>
    <property type="molecule type" value="Genomic_DNA"/>
</dbReference>
<name>A0AAD7VXU9_9TELE</name>
<dbReference type="PROSITE" id="PS50076">
    <property type="entry name" value="DNAJ_2"/>
    <property type="match status" value="1"/>
</dbReference>
<dbReference type="GO" id="GO:0036503">
    <property type="term" value="P:ERAD pathway"/>
    <property type="evidence" value="ECO:0007669"/>
    <property type="project" value="TreeGrafter"/>
</dbReference>
<sequence length="224" mass="24189">MSLKMAERFWFPDHVGNRGCRTEERKRMEGTPGVEYLECSGKWLSPASDQRLSVIGGPSDCTLNKGNHHHGSSALGPNSSSVKKAFHKVAMKYHPDRNKSPGAEAKFRDIAEAYETLSDEKRRLTQPPAGLTQPPAGLTQPPAGLTQPPAGLTQPPAGLTQPPAELPQQDSLSPQQDSLSPQQDSFGPSRTRLAPSRTRLGASRTLLAAGSSAVCSRTWRRCSP</sequence>
<evidence type="ECO:0000256" key="5">
    <source>
        <dbReference type="ARBA" id="ARBA00046365"/>
    </source>
</evidence>
<dbReference type="AlphaFoldDB" id="A0AAD7VXU9"/>
<feature type="domain" description="J" evidence="7">
    <location>
        <begin position="50"/>
        <end position="130"/>
    </location>
</feature>
<dbReference type="GO" id="GO:0051087">
    <property type="term" value="F:protein-folding chaperone binding"/>
    <property type="evidence" value="ECO:0007669"/>
    <property type="project" value="TreeGrafter"/>
</dbReference>
<evidence type="ECO:0000256" key="1">
    <source>
        <dbReference type="ARBA" id="ARBA00023186"/>
    </source>
</evidence>
<protein>
    <recommendedName>
        <fullName evidence="2">DnaJ homolog subfamily B member 9</fullName>
    </recommendedName>
    <alternativeName>
        <fullName evidence="3">Endoplasmic reticulum DNA J domain-containing protein 4</fullName>
    </alternativeName>
</protein>
<evidence type="ECO:0000256" key="6">
    <source>
        <dbReference type="SAM" id="MobiDB-lite"/>
    </source>
</evidence>
<organism evidence="8 9">
    <name type="scientific">Aldrovandia affinis</name>
    <dbReference type="NCBI Taxonomy" id="143900"/>
    <lineage>
        <taxon>Eukaryota</taxon>
        <taxon>Metazoa</taxon>
        <taxon>Chordata</taxon>
        <taxon>Craniata</taxon>
        <taxon>Vertebrata</taxon>
        <taxon>Euteleostomi</taxon>
        <taxon>Actinopterygii</taxon>
        <taxon>Neopterygii</taxon>
        <taxon>Teleostei</taxon>
        <taxon>Notacanthiformes</taxon>
        <taxon>Halosauridae</taxon>
        <taxon>Aldrovandia</taxon>
    </lineage>
</organism>
<feature type="compositionally biased region" description="Low complexity" evidence="6">
    <location>
        <begin position="166"/>
        <end position="185"/>
    </location>
</feature>
<dbReference type="PRINTS" id="PR00625">
    <property type="entry name" value="JDOMAIN"/>
</dbReference>
<evidence type="ECO:0000259" key="7">
    <source>
        <dbReference type="PROSITE" id="PS50076"/>
    </source>
</evidence>
<dbReference type="InterPro" id="IPR036869">
    <property type="entry name" value="J_dom_sf"/>
</dbReference>
<proteinExistence type="predicted"/>
<dbReference type="InterPro" id="IPR051948">
    <property type="entry name" value="Hsp70_co-chaperone_J-domain"/>
</dbReference>
<evidence type="ECO:0000313" key="9">
    <source>
        <dbReference type="Proteomes" id="UP001221898"/>
    </source>
</evidence>
<comment type="subunit">
    <text evidence="5">Interacts with HSPA5/BiP; interaction is direct. Interacts with ERN1/IRE1 (via the luminal region). Interacts with DERL1.</text>
</comment>
<keyword evidence="9" id="KW-1185">Reference proteome</keyword>
<dbReference type="GO" id="GO:0051787">
    <property type="term" value="F:misfolded protein binding"/>
    <property type="evidence" value="ECO:0007669"/>
    <property type="project" value="TreeGrafter"/>
</dbReference>
<accession>A0AAD7VXU9</accession>
<dbReference type="GO" id="GO:0005783">
    <property type="term" value="C:endoplasmic reticulum"/>
    <property type="evidence" value="ECO:0007669"/>
    <property type="project" value="TreeGrafter"/>
</dbReference>
<evidence type="ECO:0000256" key="4">
    <source>
        <dbReference type="ARBA" id="ARBA00045428"/>
    </source>
</evidence>
<dbReference type="PANTHER" id="PTHR44360">
    <property type="entry name" value="DNAJ HOMOLOG SUBFAMILY B MEMBER 9"/>
    <property type="match status" value="1"/>
</dbReference>
<evidence type="ECO:0000256" key="2">
    <source>
        <dbReference type="ARBA" id="ARBA00040158"/>
    </source>
</evidence>
<feature type="region of interest" description="Disordered" evidence="6">
    <location>
        <begin position="119"/>
        <end position="204"/>
    </location>
</feature>
<gene>
    <name evidence="8" type="ORF">AAFF_G00050200</name>
</gene>
<dbReference type="SMART" id="SM00271">
    <property type="entry name" value="DnaJ"/>
    <property type="match status" value="1"/>
</dbReference>
<dbReference type="CDD" id="cd06257">
    <property type="entry name" value="DnaJ"/>
    <property type="match status" value="1"/>
</dbReference>
<evidence type="ECO:0000313" key="8">
    <source>
        <dbReference type="EMBL" id="KAJ8357943.1"/>
    </source>
</evidence>
<dbReference type="PANTHER" id="PTHR44360:SF1">
    <property type="entry name" value="DNAJ HOMOLOG SUBFAMILY B MEMBER 9"/>
    <property type="match status" value="1"/>
</dbReference>
<dbReference type="Proteomes" id="UP001221898">
    <property type="component" value="Unassembled WGS sequence"/>
</dbReference>